<keyword evidence="6 7" id="KW-0472">Membrane</keyword>
<evidence type="ECO:0000256" key="4">
    <source>
        <dbReference type="ARBA" id="ARBA00022692"/>
    </source>
</evidence>
<protein>
    <recommendedName>
        <fullName evidence="8">VTT domain-containing protein</fullName>
    </recommendedName>
</protein>
<evidence type="ECO:0000256" key="1">
    <source>
        <dbReference type="ARBA" id="ARBA00004651"/>
    </source>
</evidence>
<evidence type="ECO:0000256" key="3">
    <source>
        <dbReference type="ARBA" id="ARBA00022475"/>
    </source>
</evidence>
<feature type="transmembrane region" description="Helical" evidence="7">
    <location>
        <begin position="174"/>
        <end position="195"/>
    </location>
</feature>
<evidence type="ECO:0000259" key="8">
    <source>
        <dbReference type="Pfam" id="PF09335"/>
    </source>
</evidence>
<gene>
    <name evidence="9" type="ORF">A2650_05020</name>
</gene>
<evidence type="ECO:0000256" key="2">
    <source>
        <dbReference type="ARBA" id="ARBA00010792"/>
    </source>
</evidence>
<proteinExistence type="inferred from homology"/>
<sequence length="219" mass="24213">MELLLGIDLVALIKAVGYIGLFLIVFAESGLFVGFFLPGDSLLFTAGFLASQGYLHIVPLIILTFTGAVLGDNFGYAFGKKVGVRIFTKDDSLVFHKDHLKRAQAYYEKYGGKTIVLARFIPVVRTFAPIVAGVGNMNYKDFFLYNLIGGLAWGLGMPLLGYFLGSMVPNIDHYLIPIILLIIFGSFVPPVAHFLKEKHHRQQVRSLVGRLSKLVMGKK</sequence>
<evidence type="ECO:0000256" key="6">
    <source>
        <dbReference type="ARBA" id="ARBA00023136"/>
    </source>
</evidence>
<accession>A0A1F8EID0</accession>
<dbReference type="EMBL" id="MGJD01000035">
    <property type="protein sequence ID" value="OGM99805.1"/>
    <property type="molecule type" value="Genomic_DNA"/>
</dbReference>
<organism evidence="9 10">
    <name type="scientific">Candidatus Yanofskybacteria bacterium RIFCSPHIGHO2_01_FULL_41_53</name>
    <dbReference type="NCBI Taxonomy" id="1802663"/>
    <lineage>
        <taxon>Bacteria</taxon>
        <taxon>Candidatus Yanofskyibacteriota</taxon>
    </lineage>
</organism>
<name>A0A1F8EID0_9BACT</name>
<reference evidence="9 10" key="1">
    <citation type="journal article" date="2016" name="Nat. Commun.">
        <title>Thousands of microbial genomes shed light on interconnected biogeochemical processes in an aquifer system.</title>
        <authorList>
            <person name="Anantharaman K."/>
            <person name="Brown C.T."/>
            <person name="Hug L.A."/>
            <person name="Sharon I."/>
            <person name="Castelle C.J."/>
            <person name="Probst A.J."/>
            <person name="Thomas B.C."/>
            <person name="Singh A."/>
            <person name="Wilkins M.J."/>
            <person name="Karaoz U."/>
            <person name="Brodie E.L."/>
            <person name="Williams K.H."/>
            <person name="Hubbard S.S."/>
            <person name="Banfield J.F."/>
        </authorList>
    </citation>
    <scope>NUCLEOTIDE SEQUENCE [LARGE SCALE GENOMIC DNA]</scope>
</reference>
<keyword evidence="4 7" id="KW-0812">Transmembrane</keyword>
<feature type="transmembrane region" description="Helical" evidence="7">
    <location>
        <begin position="57"/>
        <end position="79"/>
    </location>
</feature>
<feature type="transmembrane region" description="Helical" evidence="7">
    <location>
        <begin position="142"/>
        <end position="162"/>
    </location>
</feature>
<evidence type="ECO:0000313" key="10">
    <source>
        <dbReference type="Proteomes" id="UP000177117"/>
    </source>
</evidence>
<dbReference type="AlphaFoldDB" id="A0A1F8EID0"/>
<dbReference type="Proteomes" id="UP000177117">
    <property type="component" value="Unassembled WGS sequence"/>
</dbReference>
<feature type="domain" description="VTT" evidence="8">
    <location>
        <begin position="37"/>
        <end position="162"/>
    </location>
</feature>
<comment type="caution">
    <text evidence="9">The sequence shown here is derived from an EMBL/GenBank/DDBJ whole genome shotgun (WGS) entry which is preliminary data.</text>
</comment>
<dbReference type="Pfam" id="PF09335">
    <property type="entry name" value="VTT_dom"/>
    <property type="match status" value="1"/>
</dbReference>
<comment type="subcellular location">
    <subcellularLocation>
        <location evidence="1 7">Cell membrane</location>
        <topology evidence="1 7">Multi-pass membrane protein</topology>
    </subcellularLocation>
</comment>
<keyword evidence="3 7" id="KW-1003">Cell membrane</keyword>
<evidence type="ECO:0000256" key="5">
    <source>
        <dbReference type="ARBA" id="ARBA00022989"/>
    </source>
</evidence>
<dbReference type="GO" id="GO:0005886">
    <property type="term" value="C:plasma membrane"/>
    <property type="evidence" value="ECO:0007669"/>
    <property type="project" value="UniProtKB-SubCell"/>
</dbReference>
<evidence type="ECO:0000256" key="7">
    <source>
        <dbReference type="RuleBase" id="RU367016"/>
    </source>
</evidence>
<dbReference type="InterPro" id="IPR032818">
    <property type="entry name" value="DedA-like"/>
</dbReference>
<keyword evidence="5 7" id="KW-1133">Transmembrane helix</keyword>
<feature type="transmembrane region" description="Helical" evidence="7">
    <location>
        <begin position="12"/>
        <end position="37"/>
    </location>
</feature>
<comment type="similarity">
    <text evidence="2 7">Belongs to the DedA family.</text>
</comment>
<evidence type="ECO:0000313" key="9">
    <source>
        <dbReference type="EMBL" id="OGM99805.1"/>
    </source>
</evidence>
<dbReference type="PANTHER" id="PTHR30353:SF0">
    <property type="entry name" value="TRANSMEMBRANE PROTEIN"/>
    <property type="match status" value="1"/>
</dbReference>
<dbReference type="PANTHER" id="PTHR30353">
    <property type="entry name" value="INNER MEMBRANE PROTEIN DEDA-RELATED"/>
    <property type="match status" value="1"/>
</dbReference>
<dbReference type="InterPro" id="IPR032816">
    <property type="entry name" value="VTT_dom"/>
</dbReference>